<comment type="similarity">
    <text evidence="2">Belongs to the Fur family.</text>
</comment>
<keyword evidence="7 11" id="KW-0862">Zinc</keyword>
<proteinExistence type="inferred from homology"/>
<keyword evidence="6 11" id="KW-0479">Metal-binding</keyword>
<feature type="binding site" evidence="11">
    <location>
        <position position="100"/>
    </location>
    <ligand>
        <name>Zn(2+)</name>
        <dbReference type="ChEBI" id="CHEBI:29105"/>
    </ligand>
</feature>
<dbReference type="InterPro" id="IPR043135">
    <property type="entry name" value="Fur_C"/>
</dbReference>
<feature type="binding site" evidence="11">
    <location>
        <position position="136"/>
    </location>
    <ligand>
        <name>Zn(2+)</name>
        <dbReference type="ChEBI" id="CHEBI:29105"/>
    </ligand>
</feature>
<feature type="binding site" evidence="11">
    <location>
        <position position="97"/>
    </location>
    <ligand>
        <name>Zn(2+)</name>
        <dbReference type="ChEBI" id="CHEBI:29105"/>
    </ligand>
</feature>
<protein>
    <recommendedName>
        <fullName evidence="3">Ferric uptake regulation protein</fullName>
    </recommendedName>
</protein>
<comment type="caution">
    <text evidence="12">The sequence shown here is derived from an EMBL/GenBank/DDBJ whole genome shotgun (WGS) entry which is preliminary data.</text>
</comment>
<organism evidence="12">
    <name type="scientific">Desulfofervidus auxilii</name>
    <dbReference type="NCBI Taxonomy" id="1621989"/>
    <lineage>
        <taxon>Bacteria</taxon>
        <taxon>Pseudomonadati</taxon>
        <taxon>Thermodesulfobacteriota</taxon>
        <taxon>Candidatus Desulfofervidia</taxon>
        <taxon>Candidatus Desulfofervidales</taxon>
        <taxon>Candidatus Desulfofervidaceae</taxon>
        <taxon>Candidatus Desulfofervidus</taxon>
    </lineage>
</organism>
<dbReference type="PANTHER" id="PTHR33202">
    <property type="entry name" value="ZINC UPTAKE REGULATION PROTEIN"/>
    <property type="match status" value="1"/>
</dbReference>
<name>A0A7C0U1R4_DESA2</name>
<dbReference type="GO" id="GO:0003700">
    <property type="term" value="F:DNA-binding transcription factor activity"/>
    <property type="evidence" value="ECO:0007669"/>
    <property type="project" value="InterPro"/>
</dbReference>
<dbReference type="FunFam" id="1.10.10.10:FF:000007">
    <property type="entry name" value="Ferric uptake regulation protein"/>
    <property type="match status" value="1"/>
</dbReference>
<sequence>MDLEKELEEKRALLKEKGIVLTTPRLIILEYLLEHRIHPTAEEIYQALKKRFPSLSLASIYNTLKLFTQLGIVVEFAIDKDKARYDINTNPHAHFKCLHCGQIYDLFNIPLPNYEELEGHKILMAQLYFYGICQRCLKER</sequence>
<feature type="binding site" evidence="11">
    <location>
        <position position="133"/>
    </location>
    <ligand>
        <name>Zn(2+)</name>
        <dbReference type="ChEBI" id="CHEBI:29105"/>
    </ligand>
</feature>
<keyword evidence="9" id="KW-0238">DNA-binding</keyword>
<evidence type="ECO:0000256" key="1">
    <source>
        <dbReference type="ARBA" id="ARBA00004496"/>
    </source>
</evidence>
<evidence type="ECO:0000256" key="9">
    <source>
        <dbReference type="ARBA" id="ARBA00023125"/>
    </source>
</evidence>
<gene>
    <name evidence="12" type="ORF">ENG63_02085</name>
</gene>
<keyword evidence="10" id="KW-0804">Transcription</keyword>
<keyword evidence="5" id="KW-0678">Repressor</keyword>
<evidence type="ECO:0000256" key="7">
    <source>
        <dbReference type="ARBA" id="ARBA00022833"/>
    </source>
</evidence>
<dbReference type="GO" id="GO:0008270">
    <property type="term" value="F:zinc ion binding"/>
    <property type="evidence" value="ECO:0007669"/>
    <property type="project" value="TreeGrafter"/>
</dbReference>
<dbReference type="GO" id="GO:0005737">
    <property type="term" value="C:cytoplasm"/>
    <property type="evidence" value="ECO:0007669"/>
    <property type="project" value="UniProtKB-SubCell"/>
</dbReference>
<comment type="subcellular location">
    <subcellularLocation>
        <location evidence="1">Cytoplasm</location>
    </subcellularLocation>
</comment>
<dbReference type="GO" id="GO:1900376">
    <property type="term" value="P:regulation of secondary metabolite biosynthetic process"/>
    <property type="evidence" value="ECO:0007669"/>
    <property type="project" value="TreeGrafter"/>
</dbReference>
<dbReference type="GO" id="GO:0045892">
    <property type="term" value="P:negative regulation of DNA-templated transcription"/>
    <property type="evidence" value="ECO:0007669"/>
    <property type="project" value="TreeGrafter"/>
</dbReference>
<evidence type="ECO:0000256" key="3">
    <source>
        <dbReference type="ARBA" id="ARBA00020910"/>
    </source>
</evidence>
<dbReference type="Pfam" id="PF01475">
    <property type="entry name" value="FUR"/>
    <property type="match status" value="1"/>
</dbReference>
<evidence type="ECO:0000256" key="5">
    <source>
        <dbReference type="ARBA" id="ARBA00022491"/>
    </source>
</evidence>
<evidence type="ECO:0000256" key="4">
    <source>
        <dbReference type="ARBA" id="ARBA00022490"/>
    </source>
</evidence>
<dbReference type="SUPFAM" id="SSF46785">
    <property type="entry name" value="Winged helix' DNA-binding domain"/>
    <property type="match status" value="1"/>
</dbReference>
<evidence type="ECO:0000256" key="11">
    <source>
        <dbReference type="PIRSR" id="PIRSR602481-1"/>
    </source>
</evidence>
<dbReference type="PANTHER" id="PTHR33202:SF8">
    <property type="entry name" value="PEROXIDE-RESPONSIVE REPRESSOR PERR"/>
    <property type="match status" value="1"/>
</dbReference>
<dbReference type="GO" id="GO:0000976">
    <property type="term" value="F:transcription cis-regulatory region binding"/>
    <property type="evidence" value="ECO:0007669"/>
    <property type="project" value="TreeGrafter"/>
</dbReference>
<reference evidence="12" key="1">
    <citation type="journal article" date="2020" name="mSystems">
        <title>Genome- and Community-Level Interaction Insights into Carbon Utilization and Element Cycling Functions of Hydrothermarchaeota in Hydrothermal Sediment.</title>
        <authorList>
            <person name="Zhou Z."/>
            <person name="Liu Y."/>
            <person name="Xu W."/>
            <person name="Pan J."/>
            <person name="Luo Z.H."/>
            <person name="Li M."/>
        </authorList>
    </citation>
    <scope>NUCLEOTIDE SEQUENCE [LARGE SCALE GENOMIC DNA]</scope>
    <source>
        <strain evidence="12">HyVt-233</strain>
    </source>
</reference>
<dbReference type="InterPro" id="IPR036388">
    <property type="entry name" value="WH-like_DNA-bd_sf"/>
</dbReference>
<evidence type="ECO:0000313" key="12">
    <source>
        <dbReference type="EMBL" id="HDD43639.1"/>
    </source>
</evidence>
<evidence type="ECO:0000256" key="10">
    <source>
        <dbReference type="ARBA" id="ARBA00023163"/>
    </source>
</evidence>
<dbReference type="AlphaFoldDB" id="A0A7C0U1R4"/>
<dbReference type="Gene3D" id="1.10.10.10">
    <property type="entry name" value="Winged helix-like DNA-binding domain superfamily/Winged helix DNA-binding domain"/>
    <property type="match status" value="1"/>
</dbReference>
<keyword evidence="8" id="KW-0805">Transcription regulation</keyword>
<keyword evidence="4" id="KW-0963">Cytoplasm</keyword>
<dbReference type="InterPro" id="IPR002481">
    <property type="entry name" value="FUR"/>
</dbReference>
<dbReference type="Gene3D" id="3.30.1490.190">
    <property type="match status" value="1"/>
</dbReference>
<comment type="cofactor">
    <cofactor evidence="11">
        <name>Zn(2+)</name>
        <dbReference type="ChEBI" id="CHEBI:29105"/>
    </cofactor>
    <text evidence="11">Binds 1 zinc ion per subunit.</text>
</comment>
<dbReference type="Proteomes" id="UP000886289">
    <property type="component" value="Unassembled WGS sequence"/>
</dbReference>
<dbReference type="CDD" id="cd07153">
    <property type="entry name" value="Fur_like"/>
    <property type="match status" value="1"/>
</dbReference>
<dbReference type="InterPro" id="IPR036390">
    <property type="entry name" value="WH_DNA-bd_sf"/>
</dbReference>
<evidence type="ECO:0000256" key="8">
    <source>
        <dbReference type="ARBA" id="ARBA00023015"/>
    </source>
</evidence>
<dbReference type="EMBL" id="DRBS01000078">
    <property type="protein sequence ID" value="HDD43639.1"/>
    <property type="molecule type" value="Genomic_DNA"/>
</dbReference>
<accession>A0A7C0U1R4</accession>
<evidence type="ECO:0000256" key="2">
    <source>
        <dbReference type="ARBA" id="ARBA00007957"/>
    </source>
</evidence>
<evidence type="ECO:0000256" key="6">
    <source>
        <dbReference type="ARBA" id="ARBA00022723"/>
    </source>
</evidence>